<name>K1REX3_MAGGI</name>
<protein>
    <submittedName>
        <fullName evidence="2">Uncharacterized protein CXorf41</fullName>
    </submittedName>
</protein>
<feature type="compositionally biased region" description="Acidic residues" evidence="1">
    <location>
        <begin position="76"/>
        <end position="85"/>
    </location>
</feature>
<dbReference type="EMBL" id="JH816160">
    <property type="protein sequence ID" value="EKC42299.1"/>
    <property type="molecule type" value="Genomic_DNA"/>
</dbReference>
<proteinExistence type="predicted"/>
<dbReference type="PANTHER" id="PTHR21083:SF0">
    <property type="entry name" value="DYNEIN AXONEMAL ASSEMBLY FACTOR 6"/>
    <property type="match status" value="1"/>
</dbReference>
<dbReference type="GO" id="GO:0045505">
    <property type="term" value="F:dynein intermediate chain binding"/>
    <property type="evidence" value="ECO:0007669"/>
    <property type="project" value="TreeGrafter"/>
</dbReference>
<dbReference type="InterPro" id="IPR026697">
    <property type="entry name" value="DNAAF6"/>
</dbReference>
<dbReference type="GO" id="GO:0070286">
    <property type="term" value="P:axonemal dynein complex assembly"/>
    <property type="evidence" value="ECO:0007669"/>
    <property type="project" value="InterPro"/>
</dbReference>
<dbReference type="InParanoid" id="K1REX3"/>
<evidence type="ECO:0000313" key="2">
    <source>
        <dbReference type="EMBL" id="EKC42299.1"/>
    </source>
</evidence>
<feature type="compositionally biased region" description="Basic and acidic residues" evidence="1">
    <location>
        <begin position="59"/>
        <end position="75"/>
    </location>
</feature>
<reference evidence="2" key="1">
    <citation type="journal article" date="2012" name="Nature">
        <title>The oyster genome reveals stress adaptation and complexity of shell formation.</title>
        <authorList>
            <person name="Zhang G."/>
            <person name="Fang X."/>
            <person name="Guo X."/>
            <person name="Li L."/>
            <person name="Luo R."/>
            <person name="Xu F."/>
            <person name="Yang P."/>
            <person name="Zhang L."/>
            <person name="Wang X."/>
            <person name="Qi H."/>
            <person name="Xiong Z."/>
            <person name="Que H."/>
            <person name="Xie Y."/>
            <person name="Holland P.W."/>
            <person name="Paps J."/>
            <person name="Zhu Y."/>
            <person name="Wu F."/>
            <person name="Chen Y."/>
            <person name="Wang J."/>
            <person name="Peng C."/>
            <person name="Meng J."/>
            <person name="Yang L."/>
            <person name="Liu J."/>
            <person name="Wen B."/>
            <person name="Zhang N."/>
            <person name="Huang Z."/>
            <person name="Zhu Q."/>
            <person name="Feng Y."/>
            <person name="Mount A."/>
            <person name="Hedgecock D."/>
            <person name="Xu Z."/>
            <person name="Liu Y."/>
            <person name="Domazet-Loso T."/>
            <person name="Du Y."/>
            <person name="Sun X."/>
            <person name="Zhang S."/>
            <person name="Liu B."/>
            <person name="Cheng P."/>
            <person name="Jiang X."/>
            <person name="Li J."/>
            <person name="Fan D."/>
            <person name="Wang W."/>
            <person name="Fu W."/>
            <person name="Wang T."/>
            <person name="Wang B."/>
            <person name="Zhang J."/>
            <person name="Peng Z."/>
            <person name="Li Y."/>
            <person name="Li N."/>
            <person name="Wang J."/>
            <person name="Chen M."/>
            <person name="He Y."/>
            <person name="Tan F."/>
            <person name="Song X."/>
            <person name="Zheng Q."/>
            <person name="Huang R."/>
            <person name="Yang H."/>
            <person name="Du X."/>
            <person name="Chen L."/>
            <person name="Yang M."/>
            <person name="Gaffney P.M."/>
            <person name="Wang S."/>
            <person name="Luo L."/>
            <person name="She Z."/>
            <person name="Ming Y."/>
            <person name="Huang W."/>
            <person name="Zhang S."/>
            <person name="Huang B."/>
            <person name="Zhang Y."/>
            <person name="Qu T."/>
            <person name="Ni P."/>
            <person name="Miao G."/>
            <person name="Wang J."/>
            <person name="Wang Q."/>
            <person name="Steinberg C.E."/>
            <person name="Wang H."/>
            <person name="Li N."/>
            <person name="Qian L."/>
            <person name="Zhang G."/>
            <person name="Li Y."/>
            <person name="Yang H."/>
            <person name="Liu X."/>
            <person name="Wang J."/>
            <person name="Yin Y."/>
            <person name="Wang J."/>
        </authorList>
    </citation>
    <scope>NUCLEOTIDE SEQUENCE [LARGE SCALE GENOMIC DNA]</scope>
    <source>
        <strain evidence="2">05x7-T-G4-1.051#20</strain>
    </source>
</reference>
<gene>
    <name evidence="2" type="ORF">CGI_10024754</name>
</gene>
<dbReference type="GO" id="GO:0051087">
    <property type="term" value="F:protein-folding chaperone binding"/>
    <property type="evidence" value="ECO:0007669"/>
    <property type="project" value="InterPro"/>
</dbReference>
<accession>K1REX3</accession>
<organism evidence="2">
    <name type="scientific">Magallana gigas</name>
    <name type="common">Pacific oyster</name>
    <name type="synonym">Crassostrea gigas</name>
    <dbReference type="NCBI Taxonomy" id="29159"/>
    <lineage>
        <taxon>Eukaryota</taxon>
        <taxon>Metazoa</taxon>
        <taxon>Spiralia</taxon>
        <taxon>Lophotrochozoa</taxon>
        <taxon>Mollusca</taxon>
        <taxon>Bivalvia</taxon>
        <taxon>Autobranchia</taxon>
        <taxon>Pteriomorphia</taxon>
        <taxon>Ostreida</taxon>
        <taxon>Ostreoidea</taxon>
        <taxon>Ostreidae</taxon>
        <taxon>Magallana</taxon>
    </lineage>
</organism>
<dbReference type="HOGENOM" id="CLU_1877452_0_0_1"/>
<dbReference type="PANTHER" id="PTHR21083">
    <property type="entry name" value="TWISTER"/>
    <property type="match status" value="1"/>
</dbReference>
<dbReference type="GO" id="GO:0005737">
    <property type="term" value="C:cytoplasm"/>
    <property type="evidence" value="ECO:0007669"/>
    <property type="project" value="TreeGrafter"/>
</dbReference>
<feature type="region of interest" description="Disordered" evidence="1">
    <location>
        <begin position="37"/>
        <end position="95"/>
    </location>
</feature>
<dbReference type="AlphaFoldDB" id="K1REX3"/>
<feature type="region of interest" description="Disordered" evidence="1">
    <location>
        <begin position="1"/>
        <end position="21"/>
    </location>
</feature>
<evidence type="ECO:0000256" key="1">
    <source>
        <dbReference type="SAM" id="MobiDB-lite"/>
    </source>
</evidence>
<sequence>MAESEQFSRHHGKTHEGAGFRPYKAFQHWTHLPDFREGLPTSYGKMGPGEIGPSTQKNQKSEKAPESKGNPKDIWGDDEVPEGSEFDTTFDPRPQPEYDIVFKQAVSSEDMFLQMGNKTPSTASCEDMVVCSCNLL</sequence>